<keyword evidence="3" id="KW-0663">Pyridoxal phosphate</keyword>
<evidence type="ECO:0000313" key="4">
    <source>
        <dbReference type="EMBL" id="CAB4132204.1"/>
    </source>
</evidence>
<dbReference type="PIRSF" id="PIRSF006278">
    <property type="entry name" value="ACCD_DCysDesulf"/>
    <property type="match status" value="1"/>
</dbReference>
<reference evidence="4" key="1">
    <citation type="submission" date="2020-04" db="EMBL/GenBank/DDBJ databases">
        <authorList>
            <person name="Chiriac C."/>
            <person name="Salcher M."/>
            <person name="Ghai R."/>
            <person name="Kavagutti S V."/>
        </authorList>
    </citation>
    <scope>NUCLEOTIDE SEQUENCE</scope>
</reference>
<evidence type="ECO:0000256" key="1">
    <source>
        <dbReference type="ARBA" id="ARBA00001933"/>
    </source>
</evidence>
<dbReference type="Gene3D" id="3.40.50.1100">
    <property type="match status" value="2"/>
</dbReference>
<evidence type="ECO:0000256" key="2">
    <source>
        <dbReference type="ARBA" id="ARBA00008639"/>
    </source>
</evidence>
<gene>
    <name evidence="4" type="ORF">UFOVP139_19</name>
</gene>
<dbReference type="InterPro" id="IPR027278">
    <property type="entry name" value="ACCD_DCysDesulf"/>
</dbReference>
<comment type="similarity">
    <text evidence="2">Belongs to the ACC deaminase/D-cysteine desulfhydrase family.</text>
</comment>
<dbReference type="EMBL" id="LR796259">
    <property type="protein sequence ID" value="CAB4132204.1"/>
    <property type="molecule type" value="Genomic_DNA"/>
</dbReference>
<name>A0A6J5LCF6_9CAUD</name>
<evidence type="ECO:0000256" key="3">
    <source>
        <dbReference type="ARBA" id="ARBA00022898"/>
    </source>
</evidence>
<sequence>MNTIFKEKSLKTNWESYMDELTPWENHNGVWFKREDYYAPLGYGGPNGAKLRQLQHLFKEYRGNARYVVTGASVLSPQHSMTGILSAYYGLPSYHVIGATNPASSLKHPNIRVARGFGAHFDYINVAYNPALQKRVGEITRDDAFVVPYGITVDHKAHPERLTAFHNVGARQVDNIPDDVQVLIIPAGSCNSITSVLLGLARNPHNVKTVFAVGIGPDKREWVRERMALMGYPLESLPFKLKDYSLHKNGVKYSDRVIDSFDGINFHPNYEGKVIRYLKQQGAFDDADGQIGFWIIGSEPKLSVIEPHFTHPIQEDIIL</sequence>
<dbReference type="SUPFAM" id="SSF53686">
    <property type="entry name" value="Tryptophan synthase beta subunit-like PLP-dependent enzymes"/>
    <property type="match status" value="1"/>
</dbReference>
<protein>
    <recommendedName>
        <fullName evidence="5">Pyridoxal-phosphate dependent enzyme</fullName>
    </recommendedName>
</protein>
<proteinExistence type="inferred from homology"/>
<comment type="cofactor">
    <cofactor evidence="1">
        <name>pyridoxal 5'-phosphate</name>
        <dbReference type="ChEBI" id="CHEBI:597326"/>
    </cofactor>
</comment>
<evidence type="ECO:0008006" key="5">
    <source>
        <dbReference type="Google" id="ProtNLM"/>
    </source>
</evidence>
<organism evidence="4">
    <name type="scientific">uncultured Caudovirales phage</name>
    <dbReference type="NCBI Taxonomy" id="2100421"/>
    <lineage>
        <taxon>Viruses</taxon>
        <taxon>Duplodnaviria</taxon>
        <taxon>Heunggongvirae</taxon>
        <taxon>Uroviricota</taxon>
        <taxon>Caudoviricetes</taxon>
        <taxon>Peduoviridae</taxon>
        <taxon>Maltschvirus</taxon>
        <taxon>Maltschvirus maltsch</taxon>
    </lineage>
</organism>
<dbReference type="InterPro" id="IPR036052">
    <property type="entry name" value="TrpB-like_PALP_sf"/>
</dbReference>
<accession>A0A6J5LCF6</accession>
<dbReference type="GO" id="GO:0016829">
    <property type="term" value="F:lyase activity"/>
    <property type="evidence" value="ECO:0007669"/>
    <property type="project" value="UniProtKB-ARBA"/>
</dbReference>